<dbReference type="Proteomes" id="UP000236161">
    <property type="component" value="Unassembled WGS sequence"/>
</dbReference>
<dbReference type="EMBL" id="KZ451943">
    <property type="protein sequence ID" value="PKA59939.1"/>
    <property type="molecule type" value="Genomic_DNA"/>
</dbReference>
<protein>
    <submittedName>
        <fullName evidence="1">Uncharacterized protein</fullName>
    </submittedName>
</protein>
<evidence type="ECO:0000313" key="1">
    <source>
        <dbReference type="EMBL" id="PKA59939.1"/>
    </source>
</evidence>
<name>A0A2I0AWN3_9ASPA</name>
<organism evidence="1 2">
    <name type="scientific">Apostasia shenzhenica</name>
    <dbReference type="NCBI Taxonomy" id="1088818"/>
    <lineage>
        <taxon>Eukaryota</taxon>
        <taxon>Viridiplantae</taxon>
        <taxon>Streptophyta</taxon>
        <taxon>Embryophyta</taxon>
        <taxon>Tracheophyta</taxon>
        <taxon>Spermatophyta</taxon>
        <taxon>Magnoliopsida</taxon>
        <taxon>Liliopsida</taxon>
        <taxon>Asparagales</taxon>
        <taxon>Orchidaceae</taxon>
        <taxon>Apostasioideae</taxon>
        <taxon>Apostasia</taxon>
    </lineage>
</organism>
<evidence type="ECO:0000313" key="2">
    <source>
        <dbReference type="Proteomes" id="UP000236161"/>
    </source>
</evidence>
<dbReference type="AlphaFoldDB" id="A0A2I0AWN3"/>
<keyword evidence="2" id="KW-1185">Reference proteome</keyword>
<sequence length="59" mass="6811">MEFFITSFTVLSQKTPLLFEITLSTYTAQDLPLFPMWDDSFLCPSHHSLFGLEARTLPQ</sequence>
<accession>A0A2I0AWN3</accession>
<gene>
    <name evidence="1" type="ORF">AXF42_Ash015997</name>
</gene>
<proteinExistence type="predicted"/>
<reference evidence="1 2" key="1">
    <citation type="journal article" date="2017" name="Nature">
        <title>The Apostasia genome and the evolution of orchids.</title>
        <authorList>
            <person name="Zhang G.Q."/>
            <person name="Liu K.W."/>
            <person name="Li Z."/>
            <person name="Lohaus R."/>
            <person name="Hsiao Y.Y."/>
            <person name="Niu S.C."/>
            <person name="Wang J.Y."/>
            <person name="Lin Y.C."/>
            <person name="Xu Q."/>
            <person name="Chen L.J."/>
            <person name="Yoshida K."/>
            <person name="Fujiwara S."/>
            <person name="Wang Z.W."/>
            <person name="Zhang Y.Q."/>
            <person name="Mitsuda N."/>
            <person name="Wang M."/>
            <person name="Liu G.H."/>
            <person name="Pecoraro L."/>
            <person name="Huang H.X."/>
            <person name="Xiao X.J."/>
            <person name="Lin M."/>
            <person name="Wu X.Y."/>
            <person name="Wu W.L."/>
            <person name="Chen Y.Y."/>
            <person name="Chang S.B."/>
            <person name="Sakamoto S."/>
            <person name="Ohme-Takagi M."/>
            <person name="Yagi M."/>
            <person name="Zeng S.J."/>
            <person name="Shen C.Y."/>
            <person name="Yeh C.M."/>
            <person name="Luo Y.B."/>
            <person name="Tsai W.C."/>
            <person name="Van de Peer Y."/>
            <person name="Liu Z.J."/>
        </authorList>
    </citation>
    <scope>NUCLEOTIDE SEQUENCE [LARGE SCALE GENOMIC DNA]</scope>
    <source>
        <strain evidence="2">cv. Shenzhen</strain>
        <tissue evidence="1">Stem</tissue>
    </source>
</reference>